<dbReference type="Pfam" id="PF01512">
    <property type="entry name" value="Complex1_51K"/>
    <property type="match status" value="1"/>
</dbReference>
<dbReference type="InterPro" id="IPR010208">
    <property type="entry name" value="Ion_transpt_RnfC/RsxC"/>
</dbReference>
<dbReference type="PANTHER" id="PTHR43034">
    <property type="entry name" value="ION-TRANSLOCATING OXIDOREDUCTASE COMPLEX SUBUNIT C"/>
    <property type="match status" value="1"/>
</dbReference>
<dbReference type="InterPro" id="IPR026902">
    <property type="entry name" value="RnfC_N"/>
</dbReference>
<keyword evidence="5" id="KW-0249">Electron transport</keyword>
<dbReference type="GO" id="GO:0051539">
    <property type="term" value="F:4 iron, 4 sulfur cluster binding"/>
    <property type="evidence" value="ECO:0007669"/>
    <property type="project" value="UniProtKB-KW"/>
</dbReference>
<dbReference type="InterPro" id="IPR037225">
    <property type="entry name" value="Nuo51_FMN-bd_sf"/>
</dbReference>
<gene>
    <name evidence="10" type="primary">rnfC_2</name>
    <name evidence="10" type="ORF">AN618_11980</name>
</gene>
<evidence type="ECO:0000256" key="3">
    <source>
        <dbReference type="ARBA" id="ARBA00022723"/>
    </source>
</evidence>
<evidence type="ECO:0000259" key="9">
    <source>
        <dbReference type="Pfam" id="PF13375"/>
    </source>
</evidence>
<feature type="domain" description="NADH-ubiquinone oxidoreductase 51kDa subunit FMN-binding" evidence="8">
    <location>
        <begin position="102"/>
        <end position="244"/>
    </location>
</feature>
<evidence type="ECO:0000256" key="4">
    <source>
        <dbReference type="ARBA" id="ARBA00022737"/>
    </source>
</evidence>
<keyword evidence="4" id="KW-0677">Repeat</keyword>
<dbReference type="AlphaFoldDB" id="A0A140L9S6"/>
<dbReference type="PANTHER" id="PTHR43034:SF2">
    <property type="entry name" value="ION-TRANSLOCATING OXIDOREDUCTASE COMPLEX SUBUNIT C"/>
    <property type="match status" value="1"/>
</dbReference>
<keyword evidence="7" id="KW-0411">Iron-sulfur</keyword>
<evidence type="ECO:0000313" key="11">
    <source>
        <dbReference type="Proteomes" id="UP000070427"/>
    </source>
</evidence>
<dbReference type="InParanoid" id="A0A140L9S6"/>
<evidence type="ECO:0000313" key="10">
    <source>
        <dbReference type="EMBL" id="KXG77301.1"/>
    </source>
</evidence>
<name>A0A140L9S6_9FIRM</name>
<dbReference type="GO" id="GO:0016020">
    <property type="term" value="C:membrane"/>
    <property type="evidence" value="ECO:0007669"/>
    <property type="project" value="InterPro"/>
</dbReference>
<dbReference type="GO" id="GO:0009055">
    <property type="term" value="F:electron transfer activity"/>
    <property type="evidence" value="ECO:0007669"/>
    <property type="project" value="InterPro"/>
</dbReference>
<evidence type="ECO:0000259" key="8">
    <source>
        <dbReference type="Pfam" id="PF01512"/>
    </source>
</evidence>
<proteinExistence type="predicted"/>
<protein>
    <submittedName>
        <fullName evidence="10">Electron transport complex subunit RnfC</fullName>
    </submittedName>
</protein>
<dbReference type="EMBL" id="LOED01000012">
    <property type="protein sequence ID" value="KXG77301.1"/>
    <property type="molecule type" value="Genomic_DNA"/>
</dbReference>
<evidence type="ECO:0000256" key="1">
    <source>
        <dbReference type="ARBA" id="ARBA00022448"/>
    </source>
</evidence>
<keyword evidence="3" id="KW-0479">Metal-binding</keyword>
<feature type="domain" description="RnfC Barrel sandwich hybrid" evidence="9">
    <location>
        <begin position="21"/>
        <end position="77"/>
    </location>
</feature>
<dbReference type="Proteomes" id="UP000070427">
    <property type="component" value="Unassembled WGS sequence"/>
</dbReference>
<dbReference type="SUPFAM" id="SSF142019">
    <property type="entry name" value="Nqo1 FMN-binding domain-like"/>
    <property type="match status" value="1"/>
</dbReference>
<evidence type="ECO:0000256" key="2">
    <source>
        <dbReference type="ARBA" id="ARBA00022485"/>
    </source>
</evidence>
<keyword evidence="11" id="KW-1185">Reference proteome</keyword>
<dbReference type="InterPro" id="IPR031001">
    <property type="entry name" value="PR_assoc_PrdC"/>
</dbReference>
<dbReference type="PATRIC" id="fig|520764.3.peg.1238"/>
<dbReference type="STRING" id="520764.AN618_11980"/>
<accession>A0A140L9S6</accession>
<dbReference type="NCBIfam" id="TIGR04481">
    <property type="entry name" value="PR_assoc_PrdC"/>
    <property type="match status" value="1"/>
</dbReference>
<keyword evidence="2" id="KW-0004">4Fe-4S</keyword>
<keyword evidence="1" id="KW-0813">Transport</keyword>
<evidence type="ECO:0000256" key="5">
    <source>
        <dbReference type="ARBA" id="ARBA00022982"/>
    </source>
</evidence>
<comment type="caution">
    <text evidence="10">The sequence shown here is derived from an EMBL/GenBank/DDBJ whole genome shotgun (WGS) entry which is preliminary data.</text>
</comment>
<dbReference type="GO" id="GO:0046872">
    <property type="term" value="F:metal ion binding"/>
    <property type="evidence" value="ECO:0007669"/>
    <property type="project" value="UniProtKB-KW"/>
</dbReference>
<evidence type="ECO:0000256" key="6">
    <source>
        <dbReference type="ARBA" id="ARBA00023004"/>
    </source>
</evidence>
<reference evidence="10 11" key="1">
    <citation type="submission" date="2015-12" db="EMBL/GenBank/DDBJ databases">
        <title>Draft genome sequnece of Fervidicola ferrireducens strain Y170.</title>
        <authorList>
            <person name="Patel B.K."/>
        </authorList>
    </citation>
    <scope>NUCLEOTIDE SEQUENCE [LARGE SCALE GENOMIC DNA]</scope>
    <source>
        <strain evidence="10 11">Y170</strain>
    </source>
</reference>
<dbReference type="Gene3D" id="3.40.50.11540">
    <property type="entry name" value="NADH-ubiquinone oxidoreductase 51kDa subunit"/>
    <property type="match status" value="1"/>
</dbReference>
<keyword evidence="6" id="KW-0408">Iron</keyword>
<dbReference type="Pfam" id="PF13375">
    <property type="entry name" value="RnfC_N"/>
    <property type="match status" value="1"/>
</dbReference>
<sequence length="447" mass="48633">MARKLLRYCSESHKGGENLDYSLRIPLRQHVGSPCKPVVNEGDTVKKGQLIATPEKLGANIHSSVSGRVKAITEEYIEIEPDKEQPEGFVPIKETDSIIEAIKEAGIVGMGGAGFPTHIKMDVDLQGGVVIANGVECEPLLEHNVRQMEKEPEKVYRGIKYAMEATNASRAYIAIKAKNKKAIEAMKSVIDDPRIEVKEMPDIYPMGEERALIRDILGQLLKPDQLPKEARAVVSNVETLSRICEAVEERKPVISKNVTVVGRLKSGRKAHVFFDVPIGTPVSELIRMAGGIEGEYGEIIMGGPFTGRAVDLDCVVTKTTGGVIVTDPLPREKRKAGLLVCGCGANEARLREIAEKMGACVAGVERCKQVVDARGTIKCENPGNCPGQAEKILKLKKSGAEVLIVGTCSDCTNTVMGVAPKLKMPVYHHTDHALRTVGHLLVRRLKK</sequence>
<dbReference type="InterPro" id="IPR011538">
    <property type="entry name" value="Nuo51_FMN-bd"/>
</dbReference>
<organism evidence="10 11">
    <name type="scientific">Fervidicola ferrireducens</name>
    <dbReference type="NCBI Taxonomy" id="520764"/>
    <lineage>
        <taxon>Bacteria</taxon>
        <taxon>Bacillati</taxon>
        <taxon>Bacillota</taxon>
        <taxon>Clostridia</taxon>
        <taxon>Thermosediminibacterales</taxon>
        <taxon>Thermosediminibacteraceae</taxon>
        <taxon>Fervidicola</taxon>
    </lineage>
</organism>
<evidence type="ECO:0000256" key="7">
    <source>
        <dbReference type="ARBA" id="ARBA00023014"/>
    </source>
</evidence>
<dbReference type="SUPFAM" id="SSF142984">
    <property type="entry name" value="Nqo1 middle domain-like"/>
    <property type="match status" value="1"/>
</dbReference>